<evidence type="ECO:0000313" key="6">
    <source>
        <dbReference type="EMBL" id="OAT58321.1"/>
    </source>
</evidence>
<evidence type="ECO:0000256" key="1">
    <source>
        <dbReference type="SAM" id="Phobius"/>
    </source>
</evidence>
<evidence type="ECO:0000259" key="2">
    <source>
        <dbReference type="Pfam" id="PF06744"/>
    </source>
</evidence>
<dbReference type="AlphaFoldDB" id="A0AA91ECV5"/>
<keyword evidence="1" id="KW-1133">Transmembrane helix</keyword>
<accession>A0AA91ECV5</accession>
<organism evidence="6 7">
    <name type="scientific">Obesumbacterium proteus ATCC 12841</name>
    <dbReference type="NCBI Taxonomy" id="1354268"/>
    <lineage>
        <taxon>Bacteria</taxon>
        <taxon>Pseudomonadati</taxon>
        <taxon>Pseudomonadota</taxon>
        <taxon>Gammaproteobacteria</taxon>
        <taxon>Enterobacterales</taxon>
        <taxon>Hafniaceae</taxon>
        <taxon>Obesumbacterium</taxon>
    </lineage>
</organism>
<protein>
    <submittedName>
        <fullName evidence="6">IcmF family protein</fullName>
    </submittedName>
</protein>
<evidence type="ECO:0000259" key="5">
    <source>
        <dbReference type="Pfam" id="PF21070"/>
    </source>
</evidence>
<dbReference type="RefSeq" id="WP_064645432.1">
    <property type="nucleotide sequence ID" value="NZ_LXEX01000043.1"/>
</dbReference>
<feature type="domain" description="IcmF-related" evidence="3">
    <location>
        <begin position="534"/>
        <end position="847"/>
    </location>
</feature>
<proteinExistence type="predicted"/>
<dbReference type="Proteomes" id="UP000078431">
    <property type="component" value="Unassembled WGS sequence"/>
</dbReference>
<dbReference type="InterPro" id="IPR017731">
    <property type="entry name" value="TssM1-like"/>
</dbReference>
<name>A0AA91ECV5_9GAMM</name>
<dbReference type="InterPro" id="IPR025743">
    <property type="entry name" value="TssM1_N"/>
</dbReference>
<dbReference type="Pfam" id="PF14331">
    <property type="entry name" value="IcmF-related_N"/>
    <property type="match status" value="1"/>
</dbReference>
<feature type="transmembrane region" description="Helical" evidence="1">
    <location>
        <begin position="478"/>
        <end position="499"/>
    </location>
</feature>
<dbReference type="InterPro" id="IPR048677">
    <property type="entry name" value="TssM1_hel"/>
</dbReference>
<dbReference type="InterPro" id="IPR027417">
    <property type="entry name" value="P-loop_NTPase"/>
</dbReference>
<dbReference type="InterPro" id="IPR009612">
    <property type="entry name" value="IcmF-rel"/>
</dbReference>
<evidence type="ECO:0000259" key="3">
    <source>
        <dbReference type="Pfam" id="PF06761"/>
    </source>
</evidence>
<feature type="domain" description="Type VI secretion system component TssM1 N-terminal" evidence="4">
    <location>
        <begin position="231"/>
        <end position="482"/>
    </location>
</feature>
<dbReference type="EMBL" id="LXEX01000043">
    <property type="protein sequence ID" value="OAT58321.1"/>
    <property type="molecule type" value="Genomic_DNA"/>
</dbReference>
<reference evidence="6 7" key="1">
    <citation type="submission" date="2016-04" db="EMBL/GenBank/DDBJ databases">
        <title>ATOL: Assembling a taxonomically balanced genome-scale reconstruction of the evolutionary history of the Enterobacteriaceae.</title>
        <authorList>
            <person name="Plunkett G.III."/>
            <person name="Neeno-Eckwall E.C."/>
            <person name="Glasner J.D."/>
            <person name="Perna N.T."/>
        </authorList>
    </citation>
    <scope>NUCLEOTIDE SEQUENCE [LARGE SCALE GENOMIC DNA]</scope>
    <source>
        <strain evidence="6 7">ATCC 12841</strain>
    </source>
</reference>
<dbReference type="SUPFAM" id="SSF52540">
    <property type="entry name" value="P-loop containing nucleoside triphosphate hydrolases"/>
    <property type="match status" value="1"/>
</dbReference>
<dbReference type="InterPro" id="IPR053156">
    <property type="entry name" value="T6SS_TssM-like"/>
</dbReference>
<sequence>MNVLSIITSISSFASNVLTPVRYFRNLLRFRIPFSLPRPTFSLTILWVLWVIGLFSIWWWGPRWHIGDISPLSTPSRQVVATLGMLLLALVVIIVYLYSQISKTVAIQQQDESEPYKNSMEQQSGYLQTWLAQYQQRSHRRNAMYARPWYIVMGESLSGKTSLIQKSNQIIPIGTADTPTIANKEGSGVKTLQLWLTQQAVIIDPPGEFFGQNSSEEKSNEITRGHALRLNLQDWLMKVRQRQPLNGAILTINIQEIMEMTAEARREWSQKWQAYILEMSDRFACRIPVYLVFTKLDVLTGFETIYPILDRSRLDETLGITFALDGADEDAWRKELTQFWGEWQENFNNLMPDQMVHRTSLDLRSALFNFVGQIAGIKLVVEELITGLKRHYNRDPGRQMLIRGCYFTSSLQQNRRSDFFSDAVCRHYKLHVSHKNVWANQDNQRSYFIPQLFNQVLFSEPNLAGENHEHVKIRRHNLTLIAVISGGFALLLLSGWYYYYLKNYHAGEVALNKVSEFQKLGEPMSKLPLGADWLPHMDLIRDATMSYGDYREKNQFMSDMGLYQGAKIGQLVEKTYLRLLESRFLPVLMKDLQQHLDSAPANSEEKLALLRIMRMIDDKSGRNIPLVEDYMRARWQTAYTGQRDVQERLMTHLDYALQHTDWALDRSQSNAEAIKMYEPFASSIRSAQIELSKLPLHQRVYQNLIIKAKTQLPQDMDLRTEIGAQFDTVFVADNEELLKVPQFWSRYGLSRFFVKQTDKLVSITALDSWVLGLTDNVDYSDADKAEIERQITERYVGDYTSTWRNAVNNLSIRPFDDVEQASGALDAVLNNGQPLWRTLVLLGDNTQPHLVAALSSEVKTPSVVVAKGQKDSSVASKVLNSAQKESLNQLDNQPEYLLLNRISRSFSEQNALVENGDDQNGQVQQAYKALNEMSNELHRISNAPEPGKAALLLVQMRLQQNNADAFFTAQQLSKNLSDPLGRWVEQLAENSWNTVTALALKSLEAEWSKTVVTPFTTQMADRYPFDPKATKEVALSDMERFFAPNGTLDSFYKNNLKVFIEDSGSLDRDGNSLIRPEILTALEQGEKIRSTFFSAQNGFGIQFAVAPVDLSSNKRRAVLNLDGQLLDYTQGNSHTAHLVWPNTMRAGNESKLTLVPDISGGSPRSFGYVGPWAMFRLWDKGELTNVQDSSFDVRFSVDNGTMTYRVFMDASNNPFAGGLFSQFTLTDQLY</sequence>
<comment type="caution">
    <text evidence="6">The sequence shown here is derived from an EMBL/GenBank/DDBJ whole genome shotgun (WGS) entry which is preliminary data.</text>
</comment>
<dbReference type="Pfam" id="PF21070">
    <property type="entry name" value="IcmF_helical"/>
    <property type="match status" value="1"/>
</dbReference>
<dbReference type="Pfam" id="PF06761">
    <property type="entry name" value="IcmF-related"/>
    <property type="match status" value="1"/>
</dbReference>
<feature type="transmembrane region" description="Helical" evidence="1">
    <location>
        <begin position="79"/>
        <end position="98"/>
    </location>
</feature>
<keyword evidence="7" id="KW-1185">Reference proteome</keyword>
<dbReference type="InterPro" id="IPR010623">
    <property type="entry name" value="IcmF_C"/>
</dbReference>
<keyword evidence="1" id="KW-0472">Membrane</keyword>
<dbReference type="NCBIfam" id="TIGR03348">
    <property type="entry name" value="VI_IcmF"/>
    <property type="match status" value="1"/>
</dbReference>
<gene>
    <name evidence="6" type="ORF">M993_02856</name>
</gene>
<evidence type="ECO:0000313" key="7">
    <source>
        <dbReference type="Proteomes" id="UP000078431"/>
    </source>
</evidence>
<feature type="domain" description="Type VI secretion system IcmF C-terminal" evidence="2">
    <location>
        <begin position="1103"/>
        <end position="1207"/>
    </location>
</feature>
<evidence type="ECO:0000259" key="4">
    <source>
        <dbReference type="Pfam" id="PF14331"/>
    </source>
</evidence>
<keyword evidence="1" id="KW-0812">Transmembrane</keyword>
<feature type="transmembrane region" description="Helical" evidence="1">
    <location>
        <begin position="36"/>
        <end position="59"/>
    </location>
</feature>
<dbReference type="PANTHER" id="PTHR36153:SF5">
    <property type="entry name" value="EXPORTED PROTEIN"/>
    <property type="match status" value="1"/>
</dbReference>
<dbReference type="Pfam" id="PF06744">
    <property type="entry name" value="IcmF_C"/>
    <property type="match status" value="1"/>
</dbReference>
<dbReference type="PANTHER" id="PTHR36153">
    <property type="entry name" value="INNER MEMBRANE PROTEIN-RELATED"/>
    <property type="match status" value="1"/>
</dbReference>
<feature type="domain" description="Type VI secretion system component TssM1 helical" evidence="5">
    <location>
        <begin position="1000"/>
        <end position="1065"/>
    </location>
</feature>